<accession>A0A918U6R1</accession>
<comment type="caution">
    <text evidence="2">The sequence shown here is derived from an EMBL/GenBank/DDBJ whole genome shotgun (WGS) entry which is preliminary data.</text>
</comment>
<evidence type="ECO:0000313" key="2">
    <source>
        <dbReference type="EMBL" id="GGX99215.1"/>
    </source>
</evidence>
<keyword evidence="3" id="KW-1185">Reference proteome</keyword>
<reference evidence="2" key="1">
    <citation type="journal article" date="2014" name="Int. J. Syst. Evol. Microbiol.">
        <title>Complete genome sequence of Corynebacterium casei LMG S-19264T (=DSM 44701T), isolated from a smear-ripened cheese.</title>
        <authorList>
            <consortium name="US DOE Joint Genome Institute (JGI-PGF)"/>
            <person name="Walter F."/>
            <person name="Albersmeier A."/>
            <person name="Kalinowski J."/>
            <person name="Ruckert C."/>
        </authorList>
    </citation>
    <scope>NUCLEOTIDE SEQUENCE</scope>
    <source>
        <strain evidence="2">JCM 4790</strain>
    </source>
</reference>
<gene>
    <name evidence="2" type="ORF">GCM10010358_61060</name>
</gene>
<protein>
    <submittedName>
        <fullName evidence="2">Uncharacterized protein</fullName>
    </submittedName>
</protein>
<sequence>MIEYMAKETPSCPTPRMPSTVGDLRLPHRPAMTATPRDRPVPEGAPAAPNAAHNAHYARRASHGLTPTEEPPALSRWSGLPADLQRPPLRPPSTAARRAAPTTHPRSLRNEEQR</sequence>
<feature type="region of interest" description="Disordered" evidence="1">
    <location>
        <begin position="1"/>
        <end position="114"/>
    </location>
</feature>
<dbReference type="AlphaFoldDB" id="A0A918U6R1"/>
<feature type="compositionally biased region" description="Low complexity" evidence="1">
    <location>
        <begin position="45"/>
        <end position="55"/>
    </location>
</feature>
<evidence type="ECO:0000256" key="1">
    <source>
        <dbReference type="SAM" id="MobiDB-lite"/>
    </source>
</evidence>
<evidence type="ECO:0000313" key="3">
    <source>
        <dbReference type="Proteomes" id="UP000619244"/>
    </source>
</evidence>
<name>A0A918U6R1_9ACTN</name>
<feature type="compositionally biased region" description="Low complexity" evidence="1">
    <location>
        <begin position="92"/>
        <end position="105"/>
    </location>
</feature>
<organism evidence="2 3">
    <name type="scientific">Streptomyces minutiscleroticus</name>
    <dbReference type="NCBI Taxonomy" id="68238"/>
    <lineage>
        <taxon>Bacteria</taxon>
        <taxon>Bacillati</taxon>
        <taxon>Actinomycetota</taxon>
        <taxon>Actinomycetes</taxon>
        <taxon>Kitasatosporales</taxon>
        <taxon>Streptomycetaceae</taxon>
        <taxon>Streptomyces</taxon>
    </lineage>
</organism>
<dbReference type="EMBL" id="BMVU01000041">
    <property type="protein sequence ID" value="GGX99215.1"/>
    <property type="molecule type" value="Genomic_DNA"/>
</dbReference>
<reference evidence="2" key="2">
    <citation type="submission" date="2020-09" db="EMBL/GenBank/DDBJ databases">
        <authorList>
            <person name="Sun Q."/>
            <person name="Ohkuma M."/>
        </authorList>
    </citation>
    <scope>NUCLEOTIDE SEQUENCE</scope>
    <source>
        <strain evidence="2">JCM 4790</strain>
    </source>
</reference>
<dbReference type="Proteomes" id="UP000619244">
    <property type="component" value="Unassembled WGS sequence"/>
</dbReference>
<proteinExistence type="predicted"/>